<keyword evidence="8" id="KW-1185">Reference proteome</keyword>
<dbReference type="InterPro" id="IPR017853">
    <property type="entry name" value="GH"/>
</dbReference>
<keyword evidence="5" id="KW-0812">Transmembrane</keyword>
<dbReference type="PANTHER" id="PTHR46476">
    <property type="entry name" value="CHITINASE 2-LIKE"/>
    <property type="match status" value="1"/>
</dbReference>
<comment type="similarity">
    <text evidence="4">Belongs to the glycosyl hydrolase 18 family.</text>
</comment>
<protein>
    <recommendedName>
        <fullName evidence="6">GH18 domain-containing protein</fullName>
    </recommendedName>
</protein>
<dbReference type="PROSITE" id="PS01095">
    <property type="entry name" value="GH18_1"/>
    <property type="match status" value="1"/>
</dbReference>
<dbReference type="SUPFAM" id="SSF51445">
    <property type="entry name" value="(Trans)glycosidases"/>
    <property type="match status" value="1"/>
</dbReference>
<dbReference type="CDD" id="cd06544">
    <property type="entry name" value="GH18_narbonin"/>
    <property type="match status" value="1"/>
</dbReference>
<evidence type="ECO:0000256" key="4">
    <source>
        <dbReference type="RuleBase" id="RU004453"/>
    </source>
</evidence>
<keyword evidence="5" id="KW-0472">Membrane</keyword>
<gene>
    <name evidence="7" type="ORF">CITCOLO1_LOCUS6211</name>
</gene>
<reference evidence="7 8" key="1">
    <citation type="submission" date="2024-03" db="EMBL/GenBank/DDBJ databases">
        <authorList>
            <person name="Gkanogiannis A."/>
            <person name="Becerra Lopez-Lavalle L."/>
        </authorList>
    </citation>
    <scope>NUCLEOTIDE SEQUENCE [LARGE SCALE GENOMIC DNA]</scope>
</reference>
<dbReference type="PROSITE" id="PS51910">
    <property type="entry name" value="GH18_2"/>
    <property type="match status" value="1"/>
</dbReference>
<keyword evidence="1 3" id="KW-0378">Hydrolase</keyword>
<dbReference type="InterPro" id="IPR001223">
    <property type="entry name" value="Glyco_hydro18_cat"/>
</dbReference>
<dbReference type="Gene3D" id="3.20.20.80">
    <property type="entry name" value="Glycosidases"/>
    <property type="match status" value="1"/>
</dbReference>
<sequence>MLKILEIRQVGSNKTQINGSIIKLQLIIMGSRIFFLFSVLHFLLVVLPSLEAAPSKNTRLFREYIGAEGINIRFSDVPIHPDVEFHFILSFAIDYTGSSFPSATNGKFRVFWDEENLSPSSVSSIKAKHSNVKFALSLGGDTVGKEFAFFKPKSITSWVTNAFESISQIVKEYDLDGVDIDYEHFKVDPDTFTECIGQLLLCLKRHNVISFASIAPYEDDGVQSHYLALWRKYGDLIDYVNFQFYSYGKGTTVSQFLNHFETQSSNYEGGKVLASFATDGSGGLTPEKGFFKACSTLQSRGQLRGIFVWSADDSKKNNFHNEMQAQNLLANAE</sequence>
<dbReference type="EMBL" id="OZ021736">
    <property type="protein sequence ID" value="CAK9314458.1"/>
    <property type="molecule type" value="Genomic_DNA"/>
</dbReference>
<evidence type="ECO:0000256" key="3">
    <source>
        <dbReference type="RuleBase" id="RU000489"/>
    </source>
</evidence>
<organism evidence="7 8">
    <name type="scientific">Citrullus colocynthis</name>
    <name type="common">colocynth</name>
    <dbReference type="NCBI Taxonomy" id="252529"/>
    <lineage>
        <taxon>Eukaryota</taxon>
        <taxon>Viridiplantae</taxon>
        <taxon>Streptophyta</taxon>
        <taxon>Embryophyta</taxon>
        <taxon>Tracheophyta</taxon>
        <taxon>Spermatophyta</taxon>
        <taxon>Magnoliopsida</taxon>
        <taxon>eudicotyledons</taxon>
        <taxon>Gunneridae</taxon>
        <taxon>Pentapetalae</taxon>
        <taxon>rosids</taxon>
        <taxon>fabids</taxon>
        <taxon>Cucurbitales</taxon>
        <taxon>Cucurbitaceae</taxon>
        <taxon>Benincaseae</taxon>
        <taxon>Citrullus</taxon>
    </lineage>
</organism>
<name>A0ABP0Y206_9ROSI</name>
<feature type="domain" description="GH18" evidence="6">
    <location>
        <begin position="59"/>
        <end position="333"/>
    </location>
</feature>
<evidence type="ECO:0000256" key="2">
    <source>
        <dbReference type="ARBA" id="ARBA00023295"/>
    </source>
</evidence>
<dbReference type="PRINTS" id="PR00551">
    <property type="entry name" value="2SGLOBULIN"/>
</dbReference>
<dbReference type="PANTHER" id="PTHR46476:SF13">
    <property type="entry name" value="2, PUTATIVE, EXPRESSED-RELATED"/>
    <property type="match status" value="1"/>
</dbReference>
<evidence type="ECO:0000313" key="8">
    <source>
        <dbReference type="Proteomes" id="UP001642487"/>
    </source>
</evidence>
<dbReference type="InterPro" id="IPR000677">
    <property type="entry name" value="Chitinase-like"/>
</dbReference>
<evidence type="ECO:0000259" key="6">
    <source>
        <dbReference type="PROSITE" id="PS51910"/>
    </source>
</evidence>
<evidence type="ECO:0000256" key="1">
    <source>
        <dbReference type="ARBA" id="ARBA00022801"/>
    </source>
</evidence>
<evidence type="ECO:0000256" key="5">
    <source>
        <dbReference type="SAM" id="Phobius"/>
    </source>
</evidence>
<dbReference type="Pfam" id="PF00704">
    <property type="entry name" value="Glyco_hydro_18"/>
    <property type="match status" value="1"/>
</dbReference>
<dbReference type="InterPro" id="IPR001579">
    <property type="entry name" value="Glyco_hydro_18_chit_AS"/>
</dbReference>
<evidence type="ECO:0000313" key="7">
    <source>
        <dbReference type="EMBL" id="CAK9314458.1"/>
    </source>
</evidence>
<dbReference type="Proteomes" id="UP001642487">
    <property type="component" value="Chromosome 2"/>
</dbReference>
<keyword evidence="2 3" id="KW-0326">Glycosidase</keyword>
<keyword evidence="5" id="KW-1133">Transmembrane helix</keyword>
<proteinExistence type="inferred from homology"/>
<feature type="transmembrane region" description="Helical" evidence="5">
    <location>
        <begin position="21"/>
        <end position="47"/>
    </location>
</feature>
<accession>A0ABP0Y206</accession>